<feature type="transmembrane region" description="Helical" evidence="2">
    <location>
        <begin position="2323"/>
        <end position="2339"/>
    </location>
</feature>
<gene>
    <name evidence="4" type="ORF">OJF2_64860</name>
</gene>
<evidence type="ECO:0000256" key="1">
    <source>
        <dbReference type="SAM" id="MobiDB-lite"/>
    </source>
</evidence>
<keyword evidence="5" id="KW-1185">Reference proteome</keyword>
<feature type="signal peptide" evidence="3">
    <location>
        <begin position="1"/>
        <end position="37"/>
    </location>
</feature>
<evidence type="ECO:0000313" key="4">
    <source>
        <dbReference type="EMBL" id="QEH37894.1"/>
    </source>
</evidence>
<dbReference type="KEGG" id="agv:OJF2_64860"/>
<feature type="region of interest" description="Disordered" evidence="1">
    <location>
        <begin position="1566"/>
        <end position="1585"/>
    </location>
</feature>
<feature type="chain" id="PRO_5022713694" evidence="3">
    <location>
        <begin position="38"/>
        <end position="2405"/>
    </location>
</feature>
<proteinExistence type="predicted"/>
<reference evidence="4 5" key="1">
    <citation type="submission" date="2019-08" db="EMBL/GenBank/DDBJ databases">
        <title>Deep-cultivation of Planctomycetes and their phenomic and genomic characterization uncovers novel biology.</title>
        <authorList>
            <person name="Wiegand S."/>
            <person name="Jogler M."/>
            <person name="Boedeker C."/>
            <person name="Pinto D."/>
            <person name="Vollmers J."/>
            <person name="Rivas-Marin E."/>
            <person name="Kohn T."/>
            <person name="Peeters S.H."/>
            <person name="Heuer A."/>
            <person name="Rast P."/>
            <person name="Oberbeckmann S."/>
            <person name="Bunk B."/>
            <person name="Jeske O."/>
            <person name="Meyerdierks A."/>
            <person name="Storesund J.E."/>
            <person name="Kallscheuer N."/>
            <person name="Luecker S."/>
            <person name="Lage O.M."/>
            <person name="Pohl T."/>
            <person name="Merkel B.J."/>
            <person name="Hornburger P."/>
            <person name="Mueller R.-W."/>
            <person name="Bruemmer F."/>
            <person name="Labrenz M."/>
            <person name="Spormann A.M."/>
            <person name="Op den Camp H."/>
            <person name="Overmann J."/>
            <person name="Amann R."/>
            <person name="Jetten M.S.M."/>
            <person name="Mascher T."/>
            <person name="Medema M.H."/>
            <person name="Devos D.P."/>
            <person name="Kaster A.-K."/>
            <person name="Ovreas L."/>
            <person name="Rohde M."/>
            <person name="Galperin M.Y."/>
            <person name="Jogler C."/>
        </authorList>
    </citation>
    <scope>NUCLEOTIDE SEQUENCE [LARGE SCALE GENOMIC DNA]</scope>
    <source>
        <strain evidence="4 5">OJF2</strain>
    </source>
</reference>
<dbReference type="EMBL" id="CP042997">
    <property type="protein sequence ID" value="QEH37894.1"/>
    <property type="molecule type" value="Genomic_DNA"/>
</dbReference>
<keyword evidence="2" id="KW-0812">Transmembrane</keyword>
<dbReference type="OrthoDB" id="207197at2"/>
<feature type="transmembrane region" description="Helical" evidence="2">
    <location>
        <begin position="1151"/>
        <end position="1169"/>
    </location>
</feature>
<evidence type="ECO:0000313" key="5">
    <source>
        <dbReference type="Proteomes" id="UP000324233"/>
    </source>
</evidence>
<organism evidence="4 5">
    <name type="scientific">Aquisphaera giovannonii</name>
    <dbReference type="NCBI Taxonomy" id="406548"/>
    <lineage>
        <taxon>Bacteria</taxon>
        <taxon>Pseudomonadati</taxon>
        <taxon>Planctomycetota</taxon>
        <taxon>Planctomycetia</taxon>
        <taxon>Isosphaerales</taxon>
        <taxon>Isosphaeraceae</taxon>
        <taxon>Aquisphaera</taxon>
    </lineage>
</organism>
<keyword evidence="2" id="KW-1133">Transmembrane helix</keyword>
<evidence type="ECO:0000256" key="3">
    <source>
        <dbReference type="SAM" id="SignalP"/>
    </source>
</evidence>
<dbReference type="RefSeq" id="WP_148597398.1">
    <property type="nucleotide sequence ID" value="NZ_CP042997.1"/>
</dbReference>
<feature type="region of interest" description="Disordered" evidence="1">
    <location>
        <begin position="2382"/>
        <end position="2405"/>
    </location>
</feature>
<feature type="compositionally biased region" description="Low complexity" evidence="1">
    <location>
        <begin position="2382"/>
        <end position="2399"/>
    </location>
</feature>
<protein>
    <submittedName>
        <fullName evidence="4">Uncharacterized protein</fullName>
    </submittedName>
</protein>
<accession>A0A5B9WC99</accession>
<dbReference type="Proteomes" id="UP000324233">
    <property type="component" value="Chromosome"/>
</dbReference>
<feature type="transmembrane region" description="Helical" evidence="2">
    <location>
        <begin position="1176"/>
        <end position="1194"/>
    </location>
</feature>
<evidence type="ECO:0000256" key="2">
    <source>
        <dbReference type="SAM" id="Phobius"/>
    </source>
</evidence>
<keyword evidence="2" id="KW-0472">Membrane</keyword>
<name>A0A5B9WC99_9BACT</name>
<sequence length="2405" mass="252363" precursor="true">MRLFSRQTGPRGAAIARGCLAPLAMLVALANAGPAPAGEPPRVARIRVPAAKVADWFPAGTPLRMISPAELDGLLRAAAKGDAAAGPDGPRLVRARHRARWDGKSLAGRSELVVEPPAAGTAPLALDPWTPTIRPAEGVRPPIGSLANGQAVVLLGPDAAPRPGAAGPPAVATVVLEWEQPALPDSEGRSFALGLPGDESTVLTLELPEGSTPTGPEGPREGPLAAAGAGERSWTFHGRPGSMNLRIHDARRPRHARDGDLVWVGGDTRIDLGPGPRLDPRAANWRAEWTVQPGARGSLEFAAELDPGLELVDVVGPDLREHRVTRPGGRTRIRVVLGRPAGPETKVTFVAHAKVPMEGVWSVPAIRPVDAVWTGGSTTIRLDPLRVVADCRERAGRRVPAAGDPGGGDSLVFEAESPQSVADLVFRAPARATTCRVFGRMKADGSGAGLECQVFGLGGQGTAVELEAELSPGWSPSRVAWGGAEQALAWNHAPMPGGGTRLRAILPAGEGTAGAGVLRIEATSAASAGRQPLSLPRVRPIGVAVEDEVWVAMADRGTRLTPTSARGLAWVDASNAGDPARFAPPPPGMQAAFAWRWVGDDGEARVDRDRIEPAAQAEVSARARIDRGGRRLLVEGEIAQSGPADPGGLPVWIGGPEDDASAWTFREADDGAPIASRPLTAEERARWGFPGAGLARSLDLPRPPGGKARVAFRAAIDWEGRGPVPLLTVPTQYRPRAVLLIEAPRELPTSARAVGASRIDAGVAERMAETWRRAGPQASEARDAFAVAHAFSYRDAGASVTLATTALPELAWRGVVRDATLTTLLHPDGPRPNRLRLLAQIEPGANLGFRLPAGASLIRARVDDEDAPVLSRDGGLAVVTPAAAASPRPRTIDLDYETAGAALADGLAIAPASPAVDIPCLSFTWELVAPPGWLAVAGGGDLLATDPEASPRWPFELLGVPALPWRGADRSASTVAEATWKRLDESLSGLAAGETALAGWLTRWDAAPAPVVVDRVSLAAVGYGPRTLCSIPRDATGESVARQALRRHGLALVPIDGALVVTTAAALPDFEANRAWKPAVGEALLWGSDRSDRLQGVARWRGEFTPGGAAGTPDSATFRPMPGWSAWHFAGVSWPGPSTRARIRDARAATAPGWAIAAGLSLAIASLGARMPARRALALPIALMAVCVAGRLWLGETLSGPLAGGFVGSATGLLLTLGSTISARNLRRQPAQGPGHAGVGIRLTRSMARITPPAAALLLLHAATAAGREDAPIPILFPYEGTYEPGRLPAQVVLRQGDYEALRRMARPAHAAEAPGLVLLEALHRVSWRGEDDLDVASDLTLLKSDGPAGRWIIPVDGSREIRATLDGQAVPVFIEPGGAKAGVSIDGAGRHELKVRRIVALRPGDASGGTEVPVNPHPSARLVVEKPPEGRQAYVPGLGGDGKPGADGSIRAAMGPAGRVEIRTGAPDGGGVRAAGTNMEGLLLYDIQPAGDRLRARFTYRGSSPLPRVSFLVDPALIPRSMKVPGLVAGTWGGTEEEPVWTARVDPPLRDGAVVELDLWRPRAKVRKGGPGGPQEGAAPAETGLDYPRLEPLQVDRYSGALGVRRPGHWTGRVEPLRGVEPLTDEGFVKLWGPLPDDRLTLCGTTRLGRDDRPEFRTEPGVARVRVRPALELTIEEGRILLQYDAELADSGGAIDHLDLTIPQGLEVMSVDSEGLTAWTRRSPRSVALRYDRPMPAPRRRLSIAGWIAVPEEAARRGGRAHRLPTPWIEVAGMESLPGSLAVASDVPASLAAPPGAVTAASAATAATAAKSPAGKAWNQAFRVDDQARLGTLSWTPAPPRVDVRIDSQVTLGPDAAEWVAALRLDVRGGPLESVRLRIPRPWAAAATARFDGEPPRRPAEDRSPASTWTLTPDRPIWGSRRLVIRSSIALTAGQEIQHPEIILAGASSVETYLALAYPEGSPLTTAGSSAFQQVAYAGRFRDEEFRLLPGMQARAFHVERDPWSLKVQLPPAPGASRGDADATARAVSAEMDLTVLPDRSVRGRSVFEVQPRSGRFLAVELPPGGVMLWATADQAPARPVRAADLRWLVPLGDRAASQVAVFWGAPPPEAGRAGAAWSQPIPAAGPDRVPARVTIRVPEGLAVRAVSGELEATTADRLIFDRADRIRRQAGEFINQMDRGSSRDREHVAGLLIAHELSLRGADRSIRWSSRHLAADRRERAERDLAVIQSARKGMLETLHAAALDDEIAAGQSYLGAGPAPSPAAISVAEPVAGDRMRGLGRPAFLLGMVPGLSDVPAAVTLAGVDQPVASEGETADRARSMLMLGVLAAMGLAAVVRPHPGAWGLFILGATLGLLAFLGGPLPTAAAALAAFAGRLSRGAASRPSRPAAEPSSLRPMPAGTA</sequence>
<keyword evidence="3" id="KW-0732">Signal</keyword>
<feature type="transmembrane region" description="Helical" evidence="2">
    <location>
        <begin position="2345"/>
        <end position="2376"/>
    </location>
</feature>